<evidence type="ECO:0000256" key="1">
    <source>
        <dbReference type="SAM" id="MobiDB-lite"/>
    </source>
</evidence>
<keyword evidence="3" id="KW-0808">Transferase</keyword>
<dbReference type="PANTHER" id="PTHR12526">
    <property type="entry name" value="GLYCOSYLTRANSFERASE"/>
    <property type="match status" value="1"/>
</dbReference>
<dbReference type="Pfam" id="PF13692">
    <property type="entry name" value="Glyco_trans_1_4"/>
    <property type="match status" value="1"/>
</dbReference>
<evidence type="ECO:0000259" key="2">
    <source>
        <dbReference type="Pfam" id="PF13439"/>
    </source>
</evidence>
<dbReference type="InterPro" id="IPR028098">
    <property type="entry name" value="Glyco_trans_4-like_N"/>
</dbReference>
<dbReference type="EMBL" id="DSQF01000022">
    <property type="protein sequence ID" value="HGZ43918.1"/>
    <property type="molecule type" value="Genomic_DNA"/>
</dbReference>
<dbReference type="Gene3D" id="3.40.50.2000">
    <property type="entry name" value="Glycogen Phosphorylase B"/>
    <property type="match status" value="2"/>
</dbReference>
<name>A0A832I3P0_UNCEI</name>
<dbReference type="Pfam" id="PF13439">
    <property type="entry name" value="Glyco_transf_4"/>
    <property type="match status" value="1"/>
</dbReference>
<dbReference type="PANTHER" id="PTHR12526:SF584">
    <property type="entry name" value="GLYCOSYLTRANSFERASE"/>
    <property type="match status" value="1"/>
</dbReference>
<dbReference type="SUPFAM" id="SSF53756">
    <property type="entry name" value="UDP-Glycosyltransferase/glycogen phosphorylase"/>
    <property type="match status" value="1"/>
</dbReference>
<dbReference type="GO" id="GO:0016740">
    <property type="term" value="F:transferase activity"/>
    <property type="evidence" value="ECO:0007669"/>
    <property type="project" value="UniProtKB-KW"/>
</dbReference>
<dbReference type="AlphaFoldDB" id="A0A832I3P0"/>
<feature type="domain" description="Glycosyltransferase subfamily 4-like N-terminal" evidence="2">
    <location>
        <begin position="109"/>
        <end position="285"/>
    </location>
</feature>
<proteinExistence type="predicted"/>
<gene>
    <name evidence="3" type="ORF">ENR23_10955</name>
</gene>
<protein>
    <submittedName>
        <fullName evidence="3">Glycosyltransferase family 4 protein</fullName>
    </submittedName>
</protein>
<organism evidence="3">
    <name type="scientific">Eiseniibacteriota bacterium</name>
    <dbReference type="NCBI Taxonomy" id="2212470"/>
    <lineage>
        <taxon>Bacteria</taxon>
        <taxon>Candidatus Eiseniibacteriota</taxon>
    </lineage>
</organism>
<evidence type="ECO:0000313" key="3">
    <source>
        <dbReference type="EMBL" id="HGZ43918.1"/>
    </source>
</evidence>
<feature type="region of interest" description="Disordered" evidence="1">
    <location>
        <begin position="1"/>
        <end position="91"/>
    </location>
</feature>
<sequence length="482" mass="52538">MEPRRRGAALPALRPRRPRLGRAGMGRRRDPGGGREAPTVRTCGLLSAGSPPRRRGPGCPTGRAGRQRGCDRAGRTGGPPRPPLRRDAPLDPAPAMRVALVHDWLTGMRGGERVLERIAAMFPDAPIHTLVWRRGSVSRGIESHEIRTSFLQRIPGAETRYRWLLPLFPRAIEGFDFTGFDAVISTSHAVARAVLTPPGCFHLSYIHTPMRYIWELEAQYFPPGRFPWPLSAYVRRVCADLRRWDVATSGRPHVLLANSAHVAARIRRHYGRDAEVVHPPVDVHRFRPGGAPRERYLLAGAMAPYKRGELAIEACARLGRPLTVAGTGQMERALRRAAGRDVAFRGGWLDDEAMAGLYATARALLYPGEEDFGIIPVEAMAAGCPVIAYGVGGALETVGRGADPAALDAVRRGGAAVVPGGVLFGTQSARALADAIALFERATFDPQALARHAAPFAPDRFDRDFRESFQRGFAAWRAARGA</sequence>
<reference evidence="3" key="1">
    <citation type="journal article" date="2020" name="mSystems">
        <title>Genome- and Community-Level Interaction Insights into Carbon Utilization and Element Cycling Functions of Hydrothermarchaeota in Hydrothermal Sediment.</title>
        <authorList>
            <person name="Zhou Z."/>
            <person name="Liu Y."/>
            <person name="Xu W."/>
            <person name="Pan J."/>
            <person name="Luo Z.H."/>
            <person name="Li M."/>
        </authorList>
    </citation>
    <scope>NUCLEOTIDE SEQUENCE [LARGE SCALE GENOMIC DNA]</scope>
    <source>
        <strain evidence="3">SpSt-381</strain>
    </source>
</reference>
<accession>A0A832I3P0</accession>
<comment type="caution">
    <text evidence="3">The sequence shown here is derived from an EMBL/GenBank/DDBJ whole genome shotgun (WGS) entry which is preliminary data.</text>
</comment>